<dbReference type="PATRIC" id="fig|273035.7.peg.1400"/>
<name>A0A0K2JIF8_SPIKU</name>
<evidence type="ECO:0000256" key="8">
    <source>
        <dbReference type="ARBA" id="ARBA00022723"/>
    </source>
</evidence>
<dbReference type="InterPro" id="IPR009014">
    <property type="entry name" value="Transketo_C/PFOR_II"/>
</dbReference>
<dbReference type="RefSeq" id="WP_053391149.1">
    <property type="nucleotide sequence ID" value="NZ_CP010899.1"/>
</dbReference>
<evidence type="ECO:0000256" key="7">
    <source>
        <dbReference type="ARBA" id="ARBA00022679"/>
    </source>
</evidence>
<evidence type="ECO:0000256" key="6">
    <source>
        <dbReference type="ARBA" id="ARBA00013150"/>
    </source>
</evidence>
<dbReference type="EC" id="2.2.1.7" evidence="6"/>
<comment type="cofactor">
    <cofactor evidence="2">
        <name>thiamine diphosphate</name>
        <dbReference type="ChEBI" id="CHEBI:58937"/>
    </cofactor>
</comment>
<keyword evidence="11" id="KW-0786">Thiamine pyrophosphate</keyword>
<evidence type="ECO:0000256" key="5">
    <source>
        <dbReference type="ARBA" id="ARBA00011738"/>
    </source>
</evidence>
<dbReference type="PROSITE" id="PS00801">
    <property type="entry name" value="TRANSKETOLASE_1"/>
    <property type="match status" value="1"/>
</dbReference>
<evidence type="ECO:0000259" key="13">
    <source>
        <dbReference type="SMART" id="SM00861"/>
    </source>
</evidence>
<comment type="cofactor">
    <cofactor evidence="1">
        <name>Mg(2+)</name>
        <dbReference type="ChEBI" id="CHEBI:18420"/>
    </cofactor>
</comment>
<dbReference type="InterPro" id="IPR005477">
    <property type="entry name" value="Dxylulose-5-P_synthase"/>
</dbReference>
<comment type="subunit">
    <text evidence="5">Homodimer.</text>
</comment>
<dbReference type="PANTHER" id="PTHR43322">
    <property type="entry name" value="1-D-DEOXYXYLULOSE 5-PHOSPHATE SYNTHASE-RELATED"/>
    <property type="match status" value="1"/>
</dbReference>
<keyword evidence="15" id="KW-1185">Reference proteome</keyword>
<proteinExistence type="inferred from homology"/>
<dbReference type="GO" id="GO:0009228">
    <property type="term" value="P:thiamine biosynthetic process"/>
    <property type="evidence" value="ECO:0007669"/>
    <property type="project" value="UniProtKB-KW"/>
</dbReference>
<evidence type="ECO:0000256" key="12">
    <source>
        <dbReference type="ARBA" id="ARBA00023229"/>
    </source>
</evidence>
<dbReference type="GO" id="GO:0046872">
    <property type="term" value="F:metal ion binding"/>
    <property type="evidence" value="ECO:0007669"/>
    <property type="project" value="UniProtKB-KW"/>
</dbReference>
<dbReference type="CDD" id="cd07033">
    <property type="entry name" value="TPP_PYR_DXS_TK_like"/>
    <property type="match status" value="1"/>
</dbReference>
<dbReference type="NCBIfam" id="NF003933">
    <property type="entry name" value="PRK05444.2-2"/>
    <property type="match status" value="1"/>
</dbReference>
<evidence type="ECO:0000256" key="3">
    <source>
        <dbReference type="ARBA" id="ARBA00004980"/>
    </source>
</evidence>
<dbReference type="InterPro" id="IPR029061">
    <property type="entry name" value="THDP-binding"/>
</dbReference>
<dbReference type="Pfam" id="PF13292">
    <property type="entry name" value="DXP_synthase_N"/>
    <property type="match status" value="1"/>
</dbReference>
<dbReference type="GO" id="GO:0005829">
    <property type="term" value="C:cytosol"/>
    <property type="evidence" value="ECO:0007669"/>
    <property type="project" value="TreeGrafter"/>
</dbReference>
<dbReference type="EMBL" id="CP010899">
    <property type="protein sequence ID" value="ALA98021.1"/>
    <property type="molecule type" value="Genomic_DNA"/>
</dbReference>
<evidence type="ECO:0000256" key="2">
    <source>
        <dbReference type="ARBA" id="ARBA00001964"/>
    </source>
</evidence>
<keyword evidence="7" id="KW-0808">Transferase</keyword>
<comment type="similarity">
    <text evidence="4">Belongs to the transketolase family. DXPS subfamily.</text>
</comment>
<sequence>MKLQDYQHHTDLKKLKTKALIELAADVRRLIIETVTKNGGHLASNLGAVELTISLLKTFDIDNNDLIIFDTGHQTYAYKILTDRKAHFSTIRLPDGLAAFQHINESKYDHLSNGHAGTGLSTAIAYSYNQKYNNIICVIGDATFTNGLTLEALTYLGTISNKIIVILNDNGMSISKNVNILHKTVSKVRTRWLYRSASKVVKALRYIPPLTLLWLGHLLVEKIIRSFAIPGLFAGFNLDYIGTVDGHNFRKLAKSLRQAKKQNTSVVLHLKTKKGYGYGLTQAEQEKYHSYSLTDNKHNEWSYYVAKTLEKVFQTASEKFYLISAAMQASVHLEEFMLQNPQYCLDVGLAEEHAVTLAAGFALDHQKVIVNMYASFLQRTYDQVLHDVVRNHLPVVFLIDRASLALADGDSHHGIYDIGFLNSMGDLPIISQPATSSEFDQLLKLALINKKDPFFIRYPKVGITRQVLSVAFSVGQWEYVIKNPKARILLITYGNNVIKAKTVITKLETKKINVINARFINPVDREIIKQINMEKYKQIIIFEEVIKETGLYAKIIDLLINHNATISHYGYETGLIKKEMNNLEEILRNLIN</sequence>
<dbReference type="Gene3D" id="3.40.50.920">
    <property type="match status" value="1"/>
</dbReference>
<dbReference type="Proteomes" id="UP000062963">
    <property type="component" value="Chromosome"/>
</dbReference>
<dbReference type="Gene3D" id="3.40.50.970">
    <property type="match status" value="2"/>
</dbReference>
<dbReference type="PANTHER" id="PTHR43322:SF5">
    <property type="entry name" value="1-DEOXY-D-XYLULOSE-5-PHOSPHATE SYNTHASE, CHLOROPLASTIC"/>
    <property type="match status" value="1"/>
</dbReference>
<dbReference type="Pfam" id="PF02780">
    <property type="entry name" value="Transketolase_C"/>
    <property type="match status" value="1"/>
</dbReference>
<evidence type="ECO:0000256" key="1">
    <source>
        <dbReference type="ARBA" id="ARBA00001946"/>
    </source>
</evidence>
<dbReference type="InterPro" id="IPR033248">
    <property type="entry name" value="Transketolase_C"/>
</dbReference>
<feature type="domain" description="Transketolase-like pyrimidine-binding" evidence="13">
    <location>
        <begin position="299"/>
        <end position="466"/>
    </location>
</feature>
<protein>
    <recommendedName>
        <fullName evidence="6">1-deoxy-D-xylulose-5-phosphate synthase</fullName>
        <ecNumber evidence="6">2.2.1.7</ecNumber>
    </recommendedName>
</protein>
<organism evidence="14 15">
    <name type="scientific">Spiroplasma kunkelii CR2-3x</name>
    <dbReference type="NCBI Taxonomy" id="273035"/>
    <lineage>
        <taxon>Bacteria</taxon>
        <taxon>Bacillati</taxon>
        <taxon>Mycoplasmatota</taxon>
        <taxon>Mollicutes</taxon>
        <taxon>Entomoplasmatales</taxon>
        <taxon>Spiroplasmataceae</taxon>
        <taxon>Spiroplasma</taxon>
    </lineage>
</organism>
<dbReference type="GO" id="GO:0016114">
    <property type="term" value="P:terpenoid biosynthetic process"/>
    <property type="evidence" value="ECO:0007669"/>
    <property type="project" value="InterPro"/>
</dbReference>
<evidence type="ECO:0000313" key="15">
    <source>
        <dbReference type="Proteomes" id="UP000062963"/>
    </source>
</evidence>
<keyword evidence="8" id="KW-0479">Metal-binding</keyword>
<keyword evidence="12" id="KW-0414">Isoprene biosynthesis</keyword>
<comment type="pathway">
    <text evidence="3">Metabolic intermediate biosynthesis; 1-deoxy-D-xylulose 5-phosphate biosynthesis; 1-deoxy-D-xylulose 5-phosphate from D-glyceraldehyde 3-phosphate and pyruvate: step 1/1.</text>
</comment>
<dbReference type="InterPro" id="IPR005475">
    <property type="entry name" value="Transketolase-like_Pyr-bd"/>
</dbReference>
<keyword evidence="9" id="KW-0460">Magnesium</keyword>
<evidence type="ECO:0000256" key="4">
    <source>
        <dbReference type="ARBA" id="ARBA00011081"/>
    </source>
</evidence>
<dbReference type="GO" id="GO:0019288">
    <property type="term" value="P:isopentenyl diphosphate biosynthetic process, methylerythritol 4-phosphate pathway"/>
    <property type="evidence" value="ECO:0007669"/>
    <property type="project" value="TreeGrafter"/>
</dbReference>
<dbReference type="GO" id="GO:0008661">
    <property type="term" value="F:1-deoxy-D-xylulose-5-phosphate synthase activity"/>
    <property type="evidence" value="ECO:0007669"/>
    <property type="project" value="UniProtKB-EC"/>
</dbReference>
<accession>A0A0K2JIF8</accession>
<dbReference type="UniPathway" id="UPA00064">
    <property type="reaction ID" value="UER00091"/>
</dbReference>
<evidence type="ECO:0000256" key="9">
    <source>
        <dbReference type="ARBA" id="ARBA00022842"/>
    </source>
</evidence>
<dbReference type="OrthoDB" id="9803371at2"/>
<dbReference type="AlphaFoldDB" id="A0A0K2JIF8"/>
<evidence type="ECO:0000256" key="10">
    <source>
        <dbReference type="ARBA" id="ARBA00022977"/>
    </source>
</evidence>
<dbReference type="SUPFAM" id="SSF52518">
    <property type="entry name" value="Thiamin diphosphate-binding fold (THDP-binding)"/>
    <property type="match status" value="2"/>
</dbReference>
<dbReference type="KEGG" id="skn:SKUN_001135"/>
<dbReference type="SUPFAM" id="SSF52922">
    <property type="entry name" value="TK C-terminal domain-like"/>
    <property type="match status" value="1"/>
</dbReference>
<keyword evidence="10" id="KW-0784">Thiamine biosynthesis</keyword>
<evidence type="ECO:0000313" key="14">
    <source>
        <dbReference type="EMBL" id="ALA98021.1"/>
    </source>
</evidence>
<evidence type="ECO:0000256" key="11">
    <source>
        <dbReference type="ARBA" id="ARBA00023052"/>
    </source>
</evidence>
<dbReference type="SMART" id="SM00861">
    <property type="entry name" value="Transket_pyr"/>
    <property type="match status" value="1"/>
</dbReference>
<dbReference type="Pfam" id="PF02779">
    <property type="entry name" value="Transket_pyr"/>
    <property type="match status" value="1"/>
</dbReference>
<reference evidence="14 15" key="1">
    <citation type="journal article" date="2015" name="Genome Announc.">
        <title>Complete Genome Sequence of Spiroplasma kunkelii Strain CR2-3x, Causal Agent of Corn Stunt Disease in Zea mays L.</title>
        <authorList>
            <person name="Davis R.E."/>
            <person name="Shao J."/>
            <person name="Dally E.L."/>
            <person name="Zhao Y."/>
            <person name="Gasparich G.E."/>
            <person name="Gaynor B.J."/>
            <person name="Athey J.C."/>
            <person name="Harrison N.A."/>
            <person name="Donofrio N."/>
        </authorList>
    </citation>
    <scope>NUCLEOTIDE SEQUENCE [LARGE SCALE GENOMIC DNA]</scope>
    <source>
        <strain evidence="14 15">CR2-3x</strain>
    </source>
</reference>
<gene>
    <name evidence="14" type="primary">dxs</name>
    <name evidence="14" type="ORF">SKUN_001135</name>
</gene>
<dbReference type="STRING" id="273035.SKUN_001135"/>
<dbReference type="InterPro" id="IPR049557">
    <property type="entry name" value="Transketolase_CS"/>
</dbReference>